<feature type="region of interest" description="Disordered" evidence="1">
    <location>
        <begin position="136"/>
        <end position="234"/>
    </location>
</feature>
<feature type="compositionally biased region" description="Acidic residues" evidence="1">
    <location>
        <begin position="204"/>
        <end position="228"/>
    </location>
</feature>
<proteinExistence type="predicted"/>
<name>A0A9N7V3P2_PLEPL</name>
<dbReference type="EMBL" id="CADEAL010003502">
    <property type="protein sequence ID" value="CAB1444965.1"/>
    <property type="molecule type" value="Genomic_DNA"/>
</dbReference>
<protein>
    <submittedName>
        <fullName evidence="2">Uncharacterized protein</fullName>
    </submittedName>
</protein>
<keyword evidence="3" id="KW-1185">Reference proteome</keyword>
<evidence type="ECO:0000313" key="2">
    <source>
        <dbReference type="EMBL" id="CAB1444965.1"/>
    </source>
</evidence>
<reference evidence="2" key="1">
    <citation type="submission" date="2020-03" db="EMBL/GenBank/DDBJ databases">
        <authorList>
            <person name="Weist P."/>
        </authorList>
    </citation>
    <scope>NUCLEOTIDE SEQUENCE</scope>
</reference>
<accession>A0A9N7V3P2</accession>
<feature type="compositionally biased region" description="Basic residues" evidence="1">
    <location>
        <begin position="182"/>
        <end position="200"/>
    </location>
</feature>
<dbReference type="AlphaFoldDB" id="A0A9N7V3P2"/>
<organism evidence="2 3">
    <name type="scientific">Pleuronectes platessa</name>
    <name type="common">European plaice</name>
    <dbReference type="NCBI Taxonomy" id="8262"/>
    <lineage>
        <taxon>Eukaryota</taxon>
        <taxon>Metazoa</taxon>
        <taxon>Chordata</taxon>
        <taxon>Craniata</taxon>
        <taxon>Vertebrata</taxon>
        <taxon>Euteleostomi</taxon>
        <taxon>Actinopterygii</taxon>
        <taxon>Neopterygii</taxon>
        <taxon>Teleostei</taxon>
        <taxon>Neoteleostei</taxon>
        <taxon>Acanthomorphata</taxon>
        <taxon>Carangaria</taxon>
        <taxon>Pleuronectiformes</taxon>
        <taxon>Pleuronectoidei</taxon>
        <taxon>Pleuronectidae</taxon>
        <taxon>Pleuronectes</taxon>
    </lineage>
</organism>
<feature type="compositionally biased region" description="Acidic residues" evidence="1">
    <location>
        <begin position="169"/>
        <end position="178"/>
    </location>
</feature>
<evidence type="ECO:0000256" key="1">
    <source>
        <dbReference type="SAM" id="MobiDB-lite"/>
    </source>
</evidence>
<gene>
    <name evidence="2" type="ORF">PLEPLA_LOCUS32695</name>
</gene>
<evidence type="ECO:0000313" key="3">
    <source>
        <dbReference type="Proteomes" id="UP001153269"/>
    </source>
</evidence>
<sequence length="234" mass="29771">MWTRLEEPPDRPCLFGGIYDDRKNSSCDSPGENRYVCRQQKKRHEVAQQWSSNLHQGPTIRNRFRFTTSRFLLLSGPKRTDAFLSDIIMMSSYHHPYFICWSFRSWKKRFLMRSCQSEEEEEGEEEEEEEEEEEGEERRRRRRRRRRSRRRRRRRRRRRMRRRMRRGGEEEEQEEEEEERRRMRRGRRRRSRRRRRRRRWRREEEEEEEGEEEQEEEEEEQEEEEEGEERAPSH</sequence>
<dbReference type="Proteomes" id="UP001153269">
    <property type="component" value="Unassembled WGS sequence"/>
</dbReference>
<feature type="compositionally biased region" description="Basic residues" evidence="1">
    <location>
        <begin position="139"/>
        <end position="165"/>
    </location>
</feature>
<comment type="caution">
    <text evidence="2">The sequence shown here is derived from an EMBL/GenBank/DDBJ whole genome shotgun (WGS) entry which is preliminary data.</text>
</comment>